<evidence type="ECO:0000256" key="4">
    <source>
        <dbReference type="ARBA" id="ARBA00023004"/>
    </source>
</evidence>
<dbReference type="SUPFAM" id="SSF51905">
    <property type="entry name" value="FAD/NAD(P)-binding domain"/>
    <property type="match status" value="1"/>
</dbReference>
<dbReference type="Pfam" id="PF12831">
    <property type="entry name" value="FAD_oxidored"/>
    <property type="match status" value="1"/>
</dbReference>
<evidence type="ECO:0000256" key="3">
    <source>
        <dbReference type="ARBA" id="ARBA00023002"/>
    </source>
</evidence>
<dbReference type="InterPro" id="IPR039650">
    <property type="entry name" value="HdrA-like"/>
</dbReference>
<keyword evidence="2" id="KW-0479">Metal-binding</keyword>
<keyword evidence="1" id="KW-0004">4Fe-4S</keyword>
<dbReference type="PRINTS" id="PR00469">
    <property type="entry name" value="PNDRDTASEII"/>
</dbReference>
<dbReference type="EMBL" id="JBHSMX010000066">
    <property type="protein sequence ID" value="MFC5523759.1"/>
    <property type="molecule type" value="Genomic_DNA"/>
</dbReference>
<dbReference type="RefSeq" id="WP_068834841.1">
    <property type="nucleotide sequence ID" value="NZ_JBHSMX010000066.1"/>
</dbReference>
<organism evidence="6 7">
    <name type="scientific">Polaromonas jejuensis</name>
    <dbReference type="NCBI Taxonomy" id="457502"/>
    <lineage>
        <taxon>Bacteria</taxon>
        <taxon>Pseudomonadati</taxon>
        <taxon>Pseudomonadota</taxon>
        <taxon>Betaproteobacteria</taxon>
        <taxon>Burkholderiales</taxon>
        <taxon>Comamonadaceae</taxon>
        <taxon>Polaromonas</taxon>
    </lineage>
</organism>
<evidence type="ECO:0000256" key="5">
    <source>
        <dbReference type="ARBA" id="ARBA00023014"/>
    </source>
</evidence>
<dbReference type="PANTHER" id="PTHR43498">
    <property type="entry name" value="FERREDOXIN:COB-COM HETERODISULFIDE REDUCTASE SUBUNIT A"/>
    <property type="match status" value="1"/>
</dbReference>
<protein>
    <submittedName>
        <fullName evidence="6">FAD-dependent oxidoreductase</fullName>
        <ecNumber evidence="6">1.-.-.-</ecNumber>
    </submittedName>
</protein>
<sequence>MNFITEPARSLPVYGEFDVVVIGGGPAGLAASVSAARHGARTLLVERYGFLGGMGTAGGVTNFAGLYGRKNGEMRQVVHGVVDELLLRIDALGGLNAPQDGMLGRIRVRSYDVSAYKCAADQWLLAAGVQLLFHAWAAAVLMEGRQIHALVVETKSGRQAIRAKRFIDCSGDADLAHFAGVPFELGDGHGSALFPSTMFRVGHVDAPRALAAVGEFKAVNTLMAQAQARAPGRYRFPREGAILRPQKNPTEWRANVTQIRNAGGTAMDATDARQLSDGELEGRRQISEYFRFLRNEVPGFEQSAIVDIAPQVGIRETRRIQGLYALSGEDILSSARFDDAIGVNAWPMELHAEGRIDWQFPRNIDAPQGRAYNDLPWRMLVPATLDNLLVAGRCASMTHEGQSAARASGACFVMGQAAGTAAALAPAGQGFARIDVRRLQARLARDGVYFDPAGAGGQ</sequence>
<proteinExistence type="predicted"/>
<dbReference type="GO" id="GO:0016491">
    <property type="term" value="F:oxidoreductase activity"/>
    <property type="evidence" value="ECO:0007669"/>
    <property type="project" value="UniProtKB-KW"/>
</dbReference>
<accession>A0ABW0QHN3</accession>
<evidence type="ECO:0000313" key="6">
    <source>
        <dbReference type="EMBL" id="MFC5523759.1"/>
    </source>
</evidence>
<evidence type="ECO:0000256" key="2">
    <source>
        <dbReference type="ARBA" id="ARBA00022723"/>
    </source>
</evidence>
<name>A0ABW0QHN3_9BURK</name>
<dbReference type="InterPro" id="IPR036188">
    <property type="entry name" value="FAD/NAD-bd_sf"/>
</dbReference>
<reference evidence="7" key="1">
    <citation type="journal article" date="2019" name="Int. J. Syst. Evol. Microbiol.">
        <title>The Global Catalogue of Microorganisms (GCM) 10K type strain sequencing project: providing services to taxonomists for standard genome sequencing and annotation.</title>
        <authorList>
            <consortium name="The Broad Institute Genomics Platform"/>
            <consortium name="The Broad Institute Genome Sequencing Center for Infectious Disease"/>
            <person name="Wu L."/>
            <person name="Ma J."/>
        </authorList>
    </citation>
    <scope>NUCLEOTIDE SEQUENCE [LARGE SCALE GENOMIC DNA]</scope>
    <source>
        <strain evidence="7">CGMCC 4.7277</strain>
    </source>
</reference>
<keyword evidence="3 6" id="KW-0560">Oxidoreductase</keyword>
<gene>
    <name evidence="6" type="ORF">ACFPP7_22975</name>
</gene>
<dbReference type="PANTHER" id="PTHR43498:SF1">
    <property type="entry name" value="COB--COM HETERODISULFIDE REDUCTASE IRON-SULFUR SUBUNIT A"/>
    <property type="match status" value="1"/>
</dbReference>
<dbReference type="Gene3D" id="3.50.50.60">
    <property type="entry name" value="FAD/NAD(P)-binding domain"/>
    <property type="match status" value="1"/>
</dbReference>
<evidence type="ECO:0000313" key="7">
    <source>
        <dbReference type="Proteomes" id="UP001596084"/>
    </source>
</evidence>
<keyword evidence="5" id="KW-0411">Iron-sulfur</keyword>
<keyword evidence="7" id="KW-1185">Reference proteome</keyword>
<evidence type="ECO:0000256" key="1">
    <source>
        <dbReference type="ARBA" id="ARBA00022485"/>
    </source>
</evidence>
<keyword evidence="4" id="KW-0408">Iron</keyword>
<dbReference type="EC" id="1.-.-.-" evidence="6"/>
<comment type="caution">
    <text evidence="6">The sequence shown here is derived from an EMBL/GenBank/DDBJ whole genome shotgun (WGS) entry which is preliminary data.</text>
</comment>
<dbReference type="Proteomes" id="UP001596084">
    <property type="component" value="Unassembled WGS sequence"/>
</dbReference>